<evidence type="ECO:0000313" key="3">
    <source>
        <dbReference type="Proteomes" id="UP001500841"/>
    </source>
</evidence>
<sequence length="221" mass="23589">MNSKIILLILFVAIAGVFACKKDGEKVGSVTQNEITLINASSDTLNVYENGARINNGSTLLPSGQYRNLEIIAGNQHYQFKKAGNPNALFDIGLNFDFSSSYTLFVAGQSADKVFVLKDTVNRDTLRSAYVRYINASPDAGNIDFTIGSLPTLKSLSFKSATSFLSVPAGKVFYSMVKDGTDTIAAGTLTFNSGVAYNLFTKGLVNGKGTNALGARVLIAQ</sequence>
<dbReference type="InterPro" id="IPR025510">
    <property type="entry name" value="DUF4397"/>
</dbReference>
<feature type="domain" description="DUF4397" evidence="1">
    <location>
        <begin position="129"/>
        <end position="205"/>
    </location>
</feature>
<protein>
    <recommendedName>
        <fullName evidence="1">DUF4397 domain-containing protein</fullName>
    </recommendedName>
</protein>
<dbReference type="Proteomes" id="UP001500841">
    <property type="component" value="Unassembled WGS sequence"/>
</dbReference>
<dbReference type="Pfam" id="PF14344">
    <property type="entry name" value="DUF4397"/>
    <property type="match status" value="1"/>
</dbReference>
<name>A0ABP7WUT5_9SPHI</name>
<reference evidence="3" key="1">
    <citation type="journal article" date="2019" name="Int. J. Syst. Evol. Microbiol.">
        <title>The Global Catalogue of Microorganisms (GCM) 10K type strain sequencing project: providing services to taxonomists for standard genome sequencing and annotation.</title>
        <authorList>
            <consortium name="The Broad Institute Genomics Platform"/>
            <consortium name="The Broad Institute Genome Sequencing Center for Infectious Disease"/>
            <person name="Wu L."/>
            <person name="Ma J."/>
        </authorList>
    </citation>
    <scope>NUCLEOTIDE SEQUENCE [LARGE SCALE GENOMIC DNA]</scope>
    <source>
        <strain evidence="3">JCM 17085</strain>
    </source>
</reference>
<proteinExistence type="predicted"/>
<evidence type="ECO:0000313" key="2">
    <source>
        <dbReference type="EMBL" id="GAA4096651.1"/>
    </source>
</evidence>
<dbReference type="EMBL" id="BAABCV010000006">
    <property type="protein sequence ID" value="GAA4096651.1"/>
    <property type="molecule type" value="Genomic_DNA"/>
</dbReference>
<dbReference type="PROSITE" id="PS51257">
    <property type="entry name" value="PROKAR_LIPOPROTEIN"/>
    <property type="match status" value="1"/>
</dbReference>
<gene>
    <name evidence="2" type="ORF">GCM10022392_19940</name>
</gene>
<comment type="caution">
    <text evidence="2">The sequence shown here is derived from an EMBL/GenBank/DDBJ whole genome shotgun (WGS) entry which is preliminary data.</text>
</comment>
<accession>A0ABP7WUT5</accession>
<keyword evidence="3" id="KW-1185">Reference proteome</keyword>
<organism evidence="2 3">
    <name type="scientific">Mucilaginibacter panaciglaebae</name>
    <dbReference type="NCBI Taxonomy" id="502331"/>
    <lineage>
        <taxon>Bacteria</taxon>
        <taxon>Pseudomonadati</taxon>
        <taxon>Bacteroidota</taxon>
        <taxon>Sphingobacteriia</taxon>
        <taxon>Sphingobacteriales</taxon>
        <taxon>Sphingobacteriaceae</taxon>
        <taxon>Mucilaginibacter</taxon>
    </lineage>
</organism>
<dbReference type="RefSeq" id="WP_345103520.1">
    <property type="nucleotide sequence ID" value="NZ_BAABCV010000006.1"/>
</dbReference>
<evidence type="ECO:0000259" key="1">
    <source>
        <dbReference type="Pfam" id="PF14344"/>
    </source>
</evidence>